<dbReference type="SUPFAM" id="SSF103612">
    <property type="entry name" value="SBT domain"/>
    <property type="match status" value="1"/>
</dbReference>
<dbReference type="Pfam" id="PF03110">
    <property type="entry name" value="SBP"/>
    <property type="match status" value="1"/>
</dbReference>
<dbReference type="Proteomes" id="UP001165090">
    <property type="component" value="Unassembled WGS sequence"/>
</dbReference>
<dbReference type="PANTHER" id="PTHR31251">
    <property type="entry name" value="SQUAMOSA PROMOTER-BINDING-LIKE PROTEIN 4"/>
    <property type="match status" value="1"/>
</dbReference>
<evidence type="ECO:0000313" key="7">
    <source>
        <dbReference type="Proteomes" id="UP001165090"/>
    </source>
</evidence>
<dbReference type="Gene3D" id="4.10.1100.10">
    <property type="entry name" value="Transcription factor, SBP-box domain"/>
    <property type="match status" value="1"/>
</dbReference>
<name>A0ABQ5RTW2_9CHLO</name>
<evidence type="ECO:0000313" key="6">
    <source>
        <dbReference type="EMBL" id="GLI60673.1"/>
    </source>
</evidence>
<reference evidence="6 7" key="1">
    <citation type="journal article" date="2023" name="IScience">
        <title>Expanded male sex-determining region conserved during the evolution of homothallism in the green alga Volvox.</title>
        <authorList>
            <person name="Yamamoto K."/>
            <person name="Matsuzaki R."/>
            <person name="Mahakham W."/>
            <person name="Heman W."/>
            <person name="Sekimoto H."/>
            <person name="Kawachi M."/>
            <person name="Minakuchi Y."/>
            <person name="Toyoda A."/>
            <person name="Nozaki H."/>
        </authorList>
    </citation>
    <scope>NUCLEOTIDE SEQUENCE [LARGE SCALE GENOMIC DNA]</scope>
    <source>
        <strain evidence="6 7">NIES-4468</strain>
    </source>
</reference>
<proteinExistence type="predicted"/>
<feature type="region of interest" description="Disordered" evidence="4">
    <location>
        <begin position="1"/>
        <end position="67"/>
    </location>
</feature>
<keyword evidence="7" id="KW-1185">Reference proteome</keyword>
<sequence>MSVTAISSATPKLAQVKQSEQGSKDENALEGPCATLNGSLTEAEPAFEDENEQRMRKSRPTQRRPMRCQVDGCGADLAQSRKYFQRYRVCERHLKSPSLQMDGRSVRFCDQCSKFHDIFMFEGSRRTCNEKLERTRQARSDKRRQQTEQAERKDLRTNAGWQSPVEVVLGQKRQYDEGPGYNEKYTQEGSGYVPVVPKRNLWPPVPATSVTLAAAPISCAVPASMLSSVANQPDTQGVLAVHRAALAAVGTGGCTTGGVQMHLSGHGHGHANRGTGNYEGGSGGGGASSRSSWDDGHPHLQLLRMDSVSSRPDGMDGSQGHSMGTRNGGGGNIASAALESCDPADYPHVYTSGEVPCIQHVTGPGAVVAMGSQAAAFLQELYGIGGDELRIAVGRGLHSSSDGGLVAARSVGNLLDVCSGPEAFLPDSGGRLALQRGEAPHIDHAPPLQGRIGNVELKYGNGSGAGAGAGAFLFPAATAVTEHRLGTQRQAPMAEGGRAEGRVVTLHSEHRAPRGAGTDTSGVEIRCRKDDLRHHGRIASHPVTTVNNDGGGGDDDDDGVDGAIAAALHAVIAFLVSRRSTARPQHDAIAAAVARLMDCKQSGEAIAAAEHLLSTLRSGTGSKGPTLRRNSNAATVVDCWGGVRAPSHVAGAGRAMPVLDLTADARVPAPSLGVPQMVFAGRKLDFGNGPGGSGADSSSWQVRRLHQQLMLQLTQPSESEYSIRRLGPHLFCRQQPLKQQEQHATFWQASPPDLKQQVQLVLGIGTACGSTGTAAASEATMGAGAAAAAAVAAAAPPTPPQVHRLQLDGAVVQRDSAATATGSYHRNKYGTSVDLAAPQMPSTADGEVGIIGDGHDVSEFRHLQHLLGQLVAVQVLQQ</sequence>
<feature type="compositionally biased region" description="Basic residues" evidence="4">
    <location>
        <begin position="56"/>
        <end position="66"/>
    </location>
</feature>
<dbReference type="PANTHER" id="PTHR31251:SF169">
    <property type="entry name" value="SQUAMOSA PROMOTER-BINDING-LIKE PROTEIN 8"/>
    <property type="match status" value="1"/>
</dbReference>
<feature type="domain" description="SBP-type" evidence="5">
    <location>
        <begin position="65"/>
        <end position="142"/>
    </location>
</feature>
<feature type="compositionally biased region" description="Gly residues" evidence="4">
    <location>
        <begin position="277"/>
        <end position="287"/>
    </location>
</feature>
<evidence type="ECO:0000256" key="4">
    <source>
        <dbReference type="SAM" id="MobiDB-lite"/>
    </source>
</evidence>
<feature type="compositionally biased region" description="Basic and acidic residues" evidence="4">
    <location>
        <begin position="132"/>
        <end position="156"/>
    </location>
</feature>
<dbReference type="PROSITE" id="PS51141">
    <property type="entry name" value="ZF_SBP"/>
    <property type="match status" value="1"/>
</dbReference>
<keyword evidence="2" id="KW-0863">Zinc-finger</keyword>
<evidence type="ECO:0000256" key="2">
    <source>
        <dbReference type="ARBA" id="ARBA00022771"/>
    </source>
</evidence>
<gene>
    <name evidence="6" type="ORF">VaNZ11_002875</name>
</gene>
<evidence type="ECO:0000256" key="3">
    <source>
        <dbReference type="ARBA" id="ARBA00022833"/>
    </source>
</evidence>
<organism evidence="6 7">
    <name type="scientific">Volvox africanus</name>
    <dbReference type="NCBI Taxonomy" id="51714"/>
    <lineage>
        <taxon>Eukaryota</taxon>
        <taxon>Viridiplantae</taxon>
        <taxon>Chlorophyta</taxon>
        <taxon>core chlorophytes</taxon>
        <taxon>Chlorophyceae</taxon>
        <taxon>CS clade</taxon>
        <taxon>Chlamydomonadales</taxon>
        <taxon>Volvocaceae</taxon>
        <taxon>Volvox</taxon>
    </lineage>
</organism>
<feature type="compositionally biased region" description="Polar residues" evidence="4">
    <location>
        <begin position="1"/>
        <end position="21"/>
    </location>
</feature>
<dbReference type="EMBL" id="BSDZ01000008">
    <property type="protein sequence ID" value="GLI60673.1"/>
    <property type="molecule type" value="Genomic_DNA"/>
</dbReference>
<keyword evidence="3" id="KW-0862">Zinc</keyword>
<feature type="region of interest" description="Disordered" evidence="4">
    <location>
        <begin position="265"/>
        <end position="331"/>
    </location>
</feature>
<evidence type="ECO:0000256" key="1">
    <source>
        <dbReference type="ARBA" id="ARBA00022723"/>
    </source>
</evidence>
<feature type="region of interest" description="Disordered" evidence="4">
    <location>
        <begin position="132"/>
        <end position="157"/>
    </location>
</feature>
<comment type="caution">
    <text evidence="6">The sequence shown here is derived from an EMBL/GenBank/DDBJ whole genome shotgun (WGS) entry which is preliminary data.</text>
</comment>
<evidence type="ECO:0000259" key="5">
    <source>
        <dbReference type="PROSITE" id="PS51141"/>
    </source>
</evidence>
<keyword evidence="1" id="KW-0479">Metal-binding</keyword>
<dbReference type="InterPro" id="IPR036893">
    <property type="entry name" value="SBP_sf"/>
</dbReference>
<accession>A0ABQ5RTW2</accession>
<dbReference type="InterPro" id="IPR044817">
    <property type="entry name" value="SBP-like"/>
</dbReference>
<dbReference type="InterPro" id="IPR004333">
    <property type="entry name" value="SBP_dom"/>
</dbReference>
<protein>
    <recommendedName>
        <fullName evidence="5">SBP-type domain-containing protein</fullName>
    </recommendedName>
</protein>